<dbReference type="Proteomes" id="UP001054252">
    <property type="component" value="Unassembled WGS sequence"/>
</dbReference>
<dbReference type="PANTHER" id="PTHR47052">
    <property type="entry name" value="CONSERVED SERINE PROLINE-RICH PROTEIN (AFU_ORTHOLOGUE AFUA_2G01790)"/>
    <property type="match status" value="1"/>
</dbReference>
<accession>A0AAV5JFW8</accession>
<protein>
    <submittedName>
        <fullName evidence="1">Uncharacterized protein</fullName>
    </submittedName>
</protein>
<dbReference type="EMBL" id="BPVZ01000032">
    <property type="protein sequence ID" value="GKV10274.1"/>
    <property type="molecule type" value="Genomic_DNA"/>
</dbReference>
<proteinExistence type="predicted"/>
<reference evidence="1 2" key="1">
    <citation type="journal article" date="2021" name="Commun. Biol.">
        <title>The genome of Shorea leprosula (Dipterocarpaceae) highlights the ecological relevance of drought in aseasonal tropical rainforests.</title>
        <authorList>
            <person name="Ng K.K.S."/>
            <person name="Kobayashi M.J."/>
            <person name="Fawcett J.A."/>
            <person name="Hatakeyama M."/>
            <person name="Paape T."/>
            <person name="Ng C.H."/>
            <person name="Ang C.C."/>
            <person name="Tnah L.H."/>
            <person name="Lee C.T."/>
            <person name="Nishiyama T."/>
            <person name="Sese J."/>
            <person name="O'Brien M.J."/>
            <person name="Copetti D."/>
            <person name="Mohd Noor M.I."/>
            <person name="Ong R.C."/>
            <person name="Putra M."/>
            <person name="Sireger I.Z."/>
            <person name="Indrioko S."/>
            <person name="Kosugi Y."/>
            <person name="Izuno A."/>
            <person name="Isagi Y."/>
            <person name="Lee S.L."/>
            <person name="Shimizu K.K."/>
        </authorList>
    </citation>
    <scope>NUCLEOTIDE SEQUENCE [LARGE SCALE GENOMIC DNA]</scope>
    <source>
        <strain evidence="1">214</strain>
    </source>
</reference>
<evidence type="ECO:0000313" key="1">
    <source>
        <dbReference type="EMBL" id="GKV10274.1"/>
    </source>
</evidence>
<keyword evidence="2" id="KW-1185">Reference proteome</keyword>
<evidence type="ECO:0000313" key="2">
    <source>
        <dbReference type="Proteomes" id="UP001054252"/>
    </source>
</evidence>
<organism evidence="1 2">
    <name type="scientific">Rubroshorea leprosula</name>
    <dbReference type="NCBI Taxonomy" id="152421"/>
    <lineage>
        <taxon>Eukaryota</taxon>
        <taxon>Viridiplantae</taxon>
        <taxon>Streptophyta</taxon>
        <taxon>Embryophyta</taxon>
        <taxon>Tracheophyta</taxon>
        <taxon>Spermatophyta</taxon>
        <taxon>Magnoliopsida</taxon>
        <taxon>eudicotyledons</taxon>
        <taxon>Gunneridae</taxon>
        <taxon>Pentapetalae</taxon>
        <taxon>rosids</taxon>
        <taxon>malvids</taxon>
        <taxon>Malvales</taxon>
        <taxon>Dipterocarpaceae</taxon>
        <taxon>Rubroshorea</taxon>
    </lineage>
</organism>
<dbReference type="AlphaFoldDB" id="A0AAV5JFW8"/>
<sequence length="75" mass="8411">MEAASTEPEPALTEGIRKLNVVVWKSNTLTADDHVGNGRVQLLKDLSQGFDDTNWLLQSKQGRLIRHSKNLLDQI</sequence>
<dbReference type="PANTHER" id="PTHR47052:SF5">
    <property type="entry name" value="EXTENSIN-LIKE"/>
    <property type="match status" value="1"/>
</dbReference>
<dbReference type="InterPro" id="IPR052981">
    <property type="entry name" value="Ingression_C2_domain"/>
</dbReference>
<name>A0AAV5JFW8_9ROSI</name>
<comment type="caution">
    <text evidence="1">The sequence shown here is derived from an EMBL/GenBank/DDBJ whole genome shotgun (WGS) entry which is preliminary data.</text>
</comment>
<gene>
    <name evidence="1" type="ORF">SLEP1_g21665</name>
</gene>